<reference evidence="1" key="1">
    <citation type="submission" date="2021-06" db="EMBL/GenBank/DDBJ databases">
        <title>Parelaphostrongylus tenuis whole genome reference sequence.</title>
        <authorList>
            <person name="Garwood T.J."/>
            <person name="Larsen P.A."/>
            <person name="Fountain-Jones N.M."/>
            <person name="Garbe J.R."/>
            <person name="Macchietto M.G."/>
            <person name="Kania S.A."/>
            <person name="Gerhold R.W."/>
            <person name="Richards J.E."/>
            <person name="Wolf T.M."/>
        </authorList>
    </citation>
    <scope>NUCLEOTIDE SEQUENCE</scope>
    <source>
        <strain evidence="1">MNPRO001-30</strain>
        <tissue evidence="1">Meninges</tissue>
    </source>
</reference>
<sequence>MHQWWISGHYSACIVSDQPLFVAVSTARQLKLAVVPKGHFVELLSDKISKNLPDDDDVFFGI</sequence>
<accession>A0AAD5MA73</accession>
<comment type="caution">
    <text evidence="1">The sequence shown here is derived from an EMBL/GenBank/DDBJ whole genome shotgun (WGS) entry which is preliminary data.</text>
</comment>
<gene>
    <name evidence="1" type="ORF">KIN20_010835</name>
</gene>
<name>A0AAD5MA73_PARTN</name>
<keyword evidence="2" id="KW-1185">Reference proteome</keyword>
<dbReference type="AlphaFoldDB" id="A0AAD5MA73"/>
<evidence type="ECO:0000313" key="2">
    <source>
        <dbReference type="Proteomes" id="UP001196413"/>
    </source>
</evidence>
<proteinExistence type="predicted"/>
<dbReference type="Proteomes" id="UP001196413">
    <property type="component" value="Unassembled WGS sequence"/>
</dbReference>
<dbReference type="EMBL" id="JAHQIW010001916">
    <property type="protein sequence ID" value="KAJ1354035.1"/>
    <property type="molecule type" value="Genomic_DNA"/>
</dbReference>
<organism evidence="1 2">
    <name type="scientific">Parelaphostrongylus tenuis</name>
    <name type="common">Meningeal worm</name>
    <dbReference type="NCBI Taxonomy" id="148309"/>
    <lineage>
        <taxon>Eukaryota</taxon>
        <taxon>Metazoa</taxon>
        <taxon>Ecdysozoa</taxon>
        <taxon>Nematoda</taxon>
        <taxon>Chromadorea</taxon>
        <taxon>Rhabditida</taxon>
        <taxon>Rhabditina</taxon>
        <taxon>Rhabditomorpha</taxon>
        <taxon>Strongyloidea</taxon>
        <taxon>Metastrongylidae</taxon>
        <taxon>Parelaphostrongylus</taxon>
    </lineage>
</organism>
<protein>
    <submittedName>
        <fullName evidence="1">Uncharacterized protein</fullName>
    </submittedName>
</protein>
<evidence type="ECO:0000313" key="1">
    <source>
        <dbReference type="EMBL" id="KAJ1354035.1"/>
    </source>
</evidence>